<dbReference type="GeneID" id="41839767"/>
<dbReference type="InterPro" id="IPR025997">
    <property type="entry name" value="SBP_2_dom"/>
</dbReference>
<dbReference type="EMBL" id="CP008889">
    <property type="protein sequence ID" value="AIF39741.1"/>
    <property type="molecule type" value="Genomic_DNA"/>
</dbReference>
<comment type="subcellular location">
    <subcellularLocation>
        <location evidence="1">Cell envelope</location>
    </subcellularLocation>
</comment>
<evidence type="ECO:0000256" key="2">
    <source>
        <dbReference type="ARBA" id="ARBA00007639"/>
    </source>
</evidence>
<dbReference type="PANTHER" id="PTHR30036:SF7">
    <property type="entry name" value="ABC TRANSPORTER PERIPLASMIC-BINDING PROTEIN YPHF"/>
    <property type="match status" value="1"/>
</dbReference>
<evidence type="ECO:0000256" key="1">
    <source>
        <dbReference type="ARBA" id="ARBA00004196"/>
    </source>
</evidence>
<dbReference type="Proteomes" id="UP000027986">
    <property type="component" value="Chromosome"/>
</dbReference>
<accession>A0A075JBU7</accession>
<dbReference type="GO" id="GO:0030246">
    <property type="term" value="F:carbohydrate binding"/>
    <property type="evidence" value="ECO:0007669"/>
    <property type="project" value="TreeGrafter"/>
</dbReference>
<dbReference type="CDD" id="cd06312">
    <property type="entry name" value="PBP1_ABC_sugar_binding-like"/>
    <property type="match status" value="1"/>
</dbReference>
<evidence type="ECO:0000313" key="5">
    <source>
        <dbReference type="Proteomes" id="UP000027986"/>
    </source>
</evidence>
<sequence>MRKSLTMASVAVLATSLAACSSTGGRKAVEEASNNAGHANTPTMTVALVTHSGPGDTFWDIVRKGAEDAAAKDNVKLEYTSDPDGSKQSNLVQQAVDKKVDGIALTLAKPDAMKGSVEAAKKAGIPVVALNGGLDDWKKMGVESYFGQDEKIAGEAAGDKLKSGGAKKVLCVIHEQGNVGHMDRCAGVKSKFDATENIYVNGTDMPSVQSAITSKLQQDKTIDAVLGLGGPYAMAATKSVKDASSDAKVYTFDTSNEVLGAIKAGTIQWAVDQQPYLQGYLAVDSLWLRKNNGNIVGGGEPVLTGPAFIDKSNVADVEKYAKSGRR</sequence>
<dbReference type="GO" id="GO:0030288">
    <property type="term" value="C:outer membrane-bounded periplasmic space"/>
    <property type="evidence" value="ECO:0007669"/>
    <property type="project" value="TreeGrafter"/>
</dbReference>
<gene>
    <name evidence="4" type="ORF">HX89_00545</name>
</gene>
<dbReference type="SUPFAM" id="SSF53822">
    <property type="entry name" value="Periplasmic binding protein-like I"/>
    <property type="match status" value="1"/>
</dbReference>
<dbReference type="PANTHER" id="PTHR30036">
    <property type="entry name" value="D-XYLOSE-BINDING PERIPLASMIC PROTEIN"/>
    <property type="match status" value="1"/>
</dbReference>
<keyword evidence="5" id="KW-1185">Reference proteome</keyword>
<dbReference type="eggNOG" id="COG1879">
    <property type="taxonomic scope" value="Bacteria"/>
</dbReference>
<reference evidence="4 5" key="1">
    <citation type="submission" date="2014-07" db="EMBL/GenBank/DDBJ databases">
        <title>Genome Sequencing of Dermacoccus nishinomiyaensis.</title>
        <authorList>
            <person name="Hong K.W."/>
            <person name="Chan K.G."/>
        </authorList>
    </citation>
    <scope>NUCLEOTIDE SEQUENCE [LARGE SCALE GENOMIC DNA]</scope>
    <source>
        <strain evidence="4 5">M25</strain>
    </source>
</reference>
<dbReference type="RefSeq" id="WP_200874223.1">
    <property type="nucleotide sequence ID" value="NZ_CAKZHM010000135.1"/>
</dbReference>
<feature type="domain" description="Periplasmic binding protein" evidence="3">
    <location>
        <begin position="48"/>
        <end position="287"/>
    </location>
</feature>
<dbReference type="InterPro" id="IPR050555">
    <property type="entry name" value="Bact_Solute-Bind_Prot2"/>
</dbReference>
<organism evidence="4 5">
    <name type="scientific">Dermacoccus nishinomiyaensis</name>
    <dbReference type="NCBI Taxonomy" id="1274"/>
    <lineage>
        <taxon>Bacteria</taxon>
        <taxon>Bacillati</taxon>
        <taxon>Actinomycetota</taxon>
        <taxon>Actinomycetes</taxon>
        <taxon>Micrococcales</taxon>
        <taxon>Dermacoccaceae</taxon>
        <taxon>Dermacoccus</taxon>
    </lineage>
</organism>
<comment type="similarity">
    <text evidence="2">Belongs to the bacterial solute-binding protein 2 family.</text>
</comment>
<evidence type="ECO:0000313" key="4">
    <source>
        <dbReference type="EMBL" id="AIF39741.1"/>
    </source>
</evidence>
<proteinExistence type="inferred from homology"/>
<evidence type="ECO:0000259" key="3">
    <source>
        <dbReference type="Pfam" id="PF13407"/>
    </source>
</evidence>
<dbReference type="Gene3D" id="3.40.50.2300">
    <property type="match status" value="2"/>
</dbReference>
<dbReference type="PROSITE" id="PS51257">
    <property type="entry name" value="PROKAR_LIPOPROTEIN"/>
    <property type="match status" value="1"/>
</dbReference>
<dbReference type="Pfam" id="PF13407">
    <property type="entry name" value="Peripla_BP_4"/>
    <property type="match status" value="1"/>
</dbReference>
<dbReference type="InterPro" id="IPR028082">
    <property type="entry name" value="Peripla_BP_I"/>
</dbReference>
<protein>
    <submittedName>
        <fullName evidence="4">Sugar ABC transporter substrate-binding protein</fullName>
    </submittedName>
</protein>
<dbReference type="AlphaFoldDB" id="A0A075JBU7"/>
<dbReference type="KEGG" id="dni:HX89_00545"/>
<name>A0A075JBU7_9MICO</name>
<dbReference type="HOGENOM" id="CLU_037628_3_5_11"/>